<dbReference type="RefSeq" id="WP_154323291.1">
    <property type="nucleotide sequence ID" value="NZ_CP045695.1"/>
</dbReference>
<dbReference type="InterPro" id="IPR027417">
    <property type="entry name" value="P-loop_NTPase"/>
</dbReference>
<dbReference type="Proteomes" id="UP000462363">
    <property type="component" value="Unassembled WGS sequence"/>
</dbReference>
<gene>
    <name evidence="1" type="ORF">FYJ37_11035</name>
</gene>
<organism evidence="1 2">
    <name type="scientific">Clostridium scindens (strain JCM 10418 / VPI 12708)</name>
    <dbReference type="NCBI Taxonomy" id="29347"/>
    <lineage>
        <taxon>Bacteria</taxon>
        <taxon>Bacillati</taxon>
        <taxon>Bacillota</taxon>
        <taxon>Clostridia</taxon>
        <taxon>Lachnospirales</taxon>
        <taxon>Lachnospiraceae</taxon>
    </lineage>
</organism>
<sequence length="305" mass="34305">MSSRSLVICDQEEKYASAFAAYLTKKKELALQVQVCSDPGQARKIQQEKAIDILLISSGYSQEMRKEIQAGSVFVLTETASASAGPLEIPVYRYQSGEAILAEVICQCGLKGEEEGLFLQAAKKRQMRIIGIFSPVHRTGKTGYGLEMGKELAVSYNVLYINMELYGGIGGHFPEEGQTLADLIYYSRQESRNFGMILTTLAKHMESLDYLLPFRVSEDIKAVTPEEWTSLLMQIEQCAIYDVLILDIDEGIQDVYGVLRQCTEVMVPVARDPAARAKLFQFEEELRLLGYEDVKKKLVKKELER</sequence>
<name>A0A844F9W9_CLOSV</name>
<comment type="caution">
    <text evidence="1">The sequence shown here is derived from an EMBL/GenBank/DDBJ whole genome shotgun (WGS) entry which is preliminary data.</text>
</comment>
<proteinExistence type="predicted"/>
<evidence type="ECO:0000313" key="1">
    <source>
        <dbReference type="EMBL" id="MSS40867.1"/>
    </source>
</evidence>
<evidence type="ECO:0000313" key="2">
    <source>
        <dbReference type="Proteomes" id="UP000462363"/>
    </source>
</evidence>
<dbReference type="Gene3D" id="3.40.50.300">
    <property type="entry name" value="P-loop containing nucleotide triphosphate hydrolases"/>
    <property type="match status" value="1"/>
</dbReference>
<protein>
    <submittedName>
        <fullName evidence="1">Uncharacterized protein</fullName>
    </submittedName>
</protein>
<accession>A0A844F9W9</accession>
<dbReference type="AlphaFoldDB" id="A0A844F9W9"/>
<dbReference type="Gene3D" id="3.40.50.10850">
    <property type="entry name" value="Ntrc-like two-domain protein"/>
    <property type="match status" value="1"/>
</dbReference>
<reference evidence="1 2" key="1">
    <citation type="submission" date="2019-08" db="EMBL/GenBank/DDBJ databases">
        <title>In-depth cultivation of the pig gut microbiome towards novel bacterial diversity and tailored functional studies.</title>
        <authorList>
            <person name="Wylensek D."/>
            <person name="Hitch T.C.A."/>
            <person name="Clavel T."/>
        </authorList>
    </citation>
    <scope>NUCLEOTIDE SEQUENCE [LARGE SCALE GENOMIC DNA]</scope>
    <source>
        <strain evidence="1 2">BL-389-WT-3D</strain>
    </source>
</reference>
<dbReference type="EMBL" id="VUMB01000021">
    <property type="protein sequence ID" value="MSS40867.1"/>
    <property type="molecule type" value="Genomic_DNA"/>
</dbReference>